<organism evidence="3 4">
    <name type="scientific">Trematosphaeria pertusa</name>
    <dbReference type="NCBI Taxonomy" id="390896"/>
    <lineage>
        <taxon>Eukaryota</taxon>
        <taxon>Fungi</taxon>
        <taxon>Dikarya</taxon>
        <taxon>Ascomycota</taxon>
        <taxon>Pezizomycotina</taxon>
        <taxon>Dothideomycetes</taxon>
        <taxon>Pleosporomycetidae</taxon>
        <taxon>Pleosporales</taxon>
        <taxon>Massarineae</taxon>
        <taxon>Trematosphaeriaceae</taxon>
        <taxon>Trematosphaeria</taxon>
    </lineage>
</organism>
<sequence length="370" mass="41809">MSNQNPLRSSLRLLLVSHLTCDTFLGFLAGGGLALTLSNRSLHGLTTAAEIGSKYVPLGRARHTLILCVALGFTVWARRFLFATPRYYATLFRTLSVTEILSSPTPYANVGLAPRVSLADIAQGEVLRSSQDRKVVKVGSDIVAKLGSELDEAEAESMAFIRSHTTIPVPKVLNTYGEDGYRYILMDFVKGELLSKIWDELSSAERSVILDELRGYIRQMRHIQRPNGAPIGSVTGGPAIDRRQFGSATGGPFNSEADFNEWQLAQLHEEIPLSRRDMYAALHRTDHKIVFSHGDLAFHNIIVWRGHIAAIIDWQYSGWYPEHWDYCKTRSFVSGTDELYICCKRIFEKQYHAEYFMDEWFTREVRHGGF</sequence>
<dbReference type="InterPro" id="IPR051678">
    <property type="entry name" value="AGP_Transferase"/>
</dbReference>
<proteinExistence type="predicted"/>
<accession>A0A6A6J2J8</accession>
<dbReference type="InterPro" id="IPR002575">
    <property type="entry name" value="Aminoglycoside_PTrfase"/>
</dbReference>
<dbReference type="RefSeq" id="XP_033691581.1">
    <property type="nucleotide sequence ID" value="XM_033825451.1"/>
</dbReference>
<feature type="domain" description="Aminoglycoside phosphotransferase" evidence="2">
    <location>
        <begin position="152"/>
        <end position="329"/>
    </location>
</feature>
<dbReference type="PANTHER" id="PTHR21310:SF58">
    <property type="entry name" value="AMINOGLYCOSIDE PHOSPHOTRANSFERASE DOMAIN-CONTAINING PROTEIN"/>
    <property type="match status" value="1"/>
</dbReference>
<evidence type="ECO:0000313" key="3">
    <source>
        <dbReference type="EMBL" id="KAF2256577.1"/>
    </source>
</evidence>
<name>A0A6A6J2J8_9PLEO</name>
<reference evidence="3" key="1">
    <citation type="journal article" date="2020" name="Stud. Mycol.">
        <title>101 Dothideomycetes genomes: a test case for predicting lifestyles and emergence of pathogens.</title>
        <authorList>
            <person name="Haridas S."/>
            <person name="Albert R."/>
            <person name="Binder M."/>
            <person name="Bloem J."/>
            <person name="Labutti K."/>
            <person name="Salamov A."/>
            <person name="Andreopoulos B."/>
            <person name="Baker S."/>
            <person name="Barry K."/>
            <person name="Bills G."/>
            <person name="Bluhm B."/>
            <person name="Cannon C."/>
            <person name="Castanera R."/>
            <person name="Culley D."/>
            <person name="Daum C."/>
            <person name="Ezra D."/>
            <person name="Gonzalez J."/>
            <person name="Henrissat B."/>
            <person name="Kuo A."/>
            <person name="Liang C."/>
            <person name="Lipzen A."/>
            <person name="Lutzoni F."/>
            <person name="Magnuson J."/>
            <person name="Mondo S."/>
            <person name="Nolan M."/>
            <person name="Ohm R."/>
            <person name="Pangilinan J."/>
            <person name="Park H.-J."/>
            <person name="Ramirez L."/>
            <person name="Alfaro M."/>
            <person name="Sun H."/>
            <person name="Tritt A."/>
            <person name="Yoshinaga Y."/>
            <person name="Zwiers L.-H."/>
            <person name="Turgeon B."/>
            <person name="Goodwin S."/>
            <person name="Spatafora J."/>
            <person name="Crous P."/>
            <person name="Grigoriev I."/>
        </authorList>
    </citation>
    <scope>NUCLEOTIDE SEQUENCE</scope>
    <source>
        <strain evidence="3">CBS 122368</strain>
    </source>
</reference>
<dbReference type="InterPro" id="IPR011009">
    <property type="entry name" value="Kinase-like_dom_sf"/>
</dbReference>
<dbReference type="CDD" id="cd05120">
    <property type="entry name" value="APH_ChoK_like"/>
    <property type="match status" value="1"/>
</dbReference>
<keyword evidence="1" id="KW-1133">Transmembrane helix</keyword>
<dbReference type="GO" id="GO:0016301">
    <property type="term" value="F:kinase activity"/>
    <property type="evidence" value="ECO:0007669"/>
    <property type="project" value="UniProtKB-KW"/>
</dbReference>
<keyword evidence="3" id="KW-0808">Transferase</keyword>
<keyword evidence="4" id="KW-1185">Reference proteome</keyword>
<protein>
    <submittedName>
        <fullName evidence="3">Kinase-like protein</fullName>
    </submittedName>
</protein>
<dbReference type="AlphaFoldDB" id="A0A6A6J2J8"/>
<evidence type="ECO:0000313" key="4">
    <source>
        <dbReference type="Proteomes" id="UP000800094"/>
    </source>
</evidence>
<dbReference type="OrthoDB" id="2906425at2759"/>
<dbReference type="Gene3D" id="3.30.200.150">
    <property type="match status" value="1"/>
</dbReference>
<dbReference type="GeneID" id="54578781"/>
<evidence type="ECO:0000256" key="1">
    <source>
        <dbReference type="SAM" id="Phobius"/>
    </source>
</evidence>
<evidence type="ECO:0000259" key="2">
    <source>
        <dbReference type="Pfam" id="PF01636"/>
    </source>
</evidence>
<keyword evidence="1" id="KW-0812">Transmembrane</keyword>
<dbReference type="Gene3D" id="3.90.1200.10">
    <property type="match status" value="1"/>
</dbReference>
<dbReference type="PANTHER" id="PTHR21310">
    <property type="entry name" value="AMINOGLYCOSIDE PHOSPHOTRANSFERASE-RELATED-RELATED"/>
    <property type="match status" value="1"/>
</dbReference>
<keyword evidence="1" id="KW-0472">Membrane</keyword>
<dbReference type="Pfam" id="PF01636">
    <property type="entry name" value="APH"/>
    <property type="match status" value="1"/>
</dbReference>
<feature type="transmembrane region" description="Helical" evidence="1">
    <location>
        <begin position="12"/>
        <end position="35"/>
    </location>
</feature>
<keyword evidence="3" id="KW-0418">Kinase</keyword>
<dbReference type="SUPFAM" id="SSF56112">
    <property type="entry name" value="Protein kinase-like (PK-like)"/>
    <property type="match status" value="1"/>
</dbReference>
<dbReference type="Proteomes" id="UP000800094">
    <property type="component" value="Unassembled WGS sequence"/>
</dbReference>
<dbReference type="EMBL" id="ML987189">
    <property type="protein sequence ID" value="KAF2256577.1"/>
    <property type="molecule type" value="Genomic_DNA"/>
</dbReference>
<gene>
    <name evidence="3" type="ORF">BU26DRAFT_472913</name>
</gene>